<dbReference type="EMBL" id="WEHX01000009">
    <property type="protein sequence ID" value="KAB7662271.1"/>
    <property type="molecule type" value="Genomic_DNA"/>
</dbReference>
<evidence type="ECO:0000313" key="4">
    <source>
        <dbReference type="Proteomes" id="UP000430564"/>
    </source>
</evidence>
<reference evidence="3 4" key="1">
    <citation type="submission" date="2019-10" db="EMBL/GenBank/DDBJ databases">
        <title>Genome diversity of Sutterella seckii.</title>
        <authorList>
            <person name="Chaplin A.V."/>
            <person name="Sokolova S.R."/>
            <person name="Mosin K.A."/>
            <person name="Ivanova E.L."/>
            <person name="Kochetkova T.O."/>
            <person name="Goltsov A.Y."/>
            <person name="Trofimov D.Y."/>
            <person name="Efimov B.A."/>
        </authorList>
    </citation>
    <scope>NUCLEOTIDE SEQUENCE [LARGE SCALE GENOMIC DNA]</scope>
    <source>
        <strain evidence="3 4">ASD393</strain>
    </source>
</reference>
<gene>
    <name evidence="3" type="ORF">GBM95_02950</name>
</gene>
<feature type="domain" description="Serine aminopeptidase S33" evidence="2">
    <location>
        <begin position="100"/>
        <end position="290"/>
    </location>
</feature>
<keyword evidence="1" id="KW-0732">Signal</keyword>
<dbReference type="InterPro" id="IPR022742">
    <property type="entry name" value="Hydrolase_4"/>
</dbReference>
<dbReference type="PROSITE" id="PS51257">
    <property type="entry name" value="PROKAR_LIPOPROTEIN"/>
    <property type="match status" value="1"/>
</dbReference>
<dbReference type="Proteomes" id="UP000430564">
    <property type="component" value="Unassembled WGS sequence"/>
</dbReference>
<sequence>MKRMFSSRPLLSRRRLLGGAAVLAAIPLTATLASCATSPRAEVAGVQPLGQTSFAAYAAETRAWVNARRKFVSDDPAAELRWNTPSETLPAGDAVGTRGILLIHGLGDSPWSFVDQARTYANAGWLVRTVLLPGCGTRPEDMLEPTADDWRRVVREQAEILDRDLKTLHPGEKTQVWLGGFSTGCNLAIEFASRHEWISGLVLFSPAVEVRTHLAFMAPILAPFINWLREPEDSMMGGQTPFRYTIVPVQALAAFVDTMRSAEDALLRKPFDRPAVIMMSEHDSVVNTQALLETFPKRFTNPRTRILWYGSQSAASELSGNDPRVVVRSDYLPDENITSFSHMGLLYSPENPQYGKEGLNRLCRLGEDRTSTTTCRGIPAKDIHYGAWGDKKRTGVTARLTFNPWFTDQEKEILSVMNG</sequence>
<dbReference type="Gene3D" id="3.40.50.1820">
    <property type="entry name" value="alpha/beta hydrolase"/>
    <property type="match status" value="1"/>
</dbReference>
<dbReference type="Pfam" id="PF12146">
    <property type="entry name" value="Hydrolase_4"/>
    <property type="match status" value="1"/>
</dbReference>
<evidence type="ECO:0000256" key="1">
    <source>
        <dbReference type="SAM" id="SignalP"/>
    </source>
</evidence>
<evidence type="ECO:0000313" key="3">
    <source>
        <dbReference type="EMBL" id="KAB7662271.1"/>
    </source>
</evidence>
<name>A0A6I1ES97_9BURK</name>
<dbReference type="InterPro" id="IPR006311">
    <property type="entry name" value="TAT_signal"/>
</dbReference>
<dbReference type="GO" id="GO:0016787">
    <property type="term" value="F:hydrolase activity"/>
    <property type="evidence" value="ECO:0007669"/>
    <property type="project" value="UniProtKB-KW"/>
</dbReference>
<dbReference type="OrthoDB" id="8612291at2"/>
<organism evidence="3 4">
    <name type="scientific">Sutterella seckii</name>
    <dbReference type="NCBI Taxonomy" id="1944635"/>
    <lineage>
        <taxon>Bacteria</taxon>
        <taxon>Pseudomonadati</taxon>
        <taxon>Pseudomonadota</taxon>
        <taxon>Betaproteobacteria</taxon>
        <taxon>Burkholderiales</taxon>
        <taxon>Sutterellaceae</taxon>
        <taxon>Sutterella</taxon>
    </lineage>
</organism>
<feature type="signal peptide" evidence="1">
    <location>
        <begin position="1"/>
        <end position="24"/>
    </location>
</feature>
<accession>A0A6I1ES97</accession>
<dbReference type="AlphaFoldDB" id="A0A6I1ES97"/>
<comment type="caution">
    <text evidence="3">The sequence shown here is derived from an EMBL/GenBank/DDBJ whole genome shotgun (WGS) entry which is preliminary data.</text>
</comment>
<protein>
    <submittedName>
        <fullName evidence="3">Alpha/beta fold hydrolase</fullName>
    </submittedName>
</protein>
<proteinExistence type="predicted"/>
<dbReference type="PROSITE" id="PS51318">
    <property type="entry name" value="TAT"/>
    <property type="match status" value="1"/>
</dbReference>
<dbReference type="InterPro" id="IPR029058">
    <property type="entry name" value="AB_hydrolase_fold"/>
</dbReference>
<evidence type="ECO:0000259" key="2">
    <source>
        <dbReference type="Pfam" id="PF12146"/>
    </source>
</evidence>
<dbReference type="SUPFAM" id="SSF53474">
    <property type="entry name" value="alpha/beta-Hydrolases"/>
    <property type="match status" value="1"/>
</dbReference>
<keyword evidence="3" id="KW-0378">Hydrolase</keyword>
<feature type="chain" id="PRO_5026087652" evidence="1">
    <location>
        <begin position="25"/>
        <end position="419"/>
    </location>
</feature>